<feature type="compositionally biased region" description="Low complexity" evidence="1">
    <location>
        <begin position="20"/>
        <end position="40"/>
    </location>
</feature>
<evidence type="ECO:0000313" key="5">
    <source>
        <dbReference type="Proteomes" id="UP000749040"/>
    </source>
</evidence>
<keyword evidence="2" id="KW-0472">Membrane</keyword>
<comment type="caution">
    <text evidence="4">The sequence shown here is derived from an EMBL/GenBank/DDBJ whole genome shotgun (WGS) entry which is preliminary data.</text>
</comment>
<evidence type="ECO:0008006" key="6">
    <source>
        <dbReference type="Google" id="ProtNLM"/>
    </source>
</evidence>
<keyword evidence="5" id="KW-1185">Reference proteome</keyword>
<keyword evidence="2" id="KW-1133">Transmembrane helix</keyword>
<proteinExistence type="predicted"/>
<keyword evidence="3" id="KW-0732">Signal</keyword>
<evidence type="ECO:0000256" key="3">
    <source>
        <dbReference type="SAM" id="SignalP"/>
    </source>
</evidence>
<evidence type="ECO:0000256" key="1">
    <source>
        <dbReference type="SAM" id="MobiDB-lite"/>
    </source>
</evidence>
<reference evidence="4 5" key="1">
    <citation type="submission" date="2021-01" db="EMBL/GenBank/DDBJ databases">
        <title>Streptomyces acididurans sp. nov., isolated from a peat swamp forest soil.</title>
        <authorList>
            <person name="Chantavorakit T."/>
            <person name="Duangmal K."/>
        </authorList>
    </citation>
    <scope>NUCLEOTIDE SEQUENCE [LARGE SCALE GENOMIC DNA]</scope>
    <source>
        <strain evidence="4 5">KK5PA1</strain>
    </source>
</reference>
<feature type="region of interest" description="Disordered" evidence="1">
    <location>
        <begin position="20"/>
        <end position="46"/>
    </location>
</feature>
<dbReference type="EMBL" id="JADKYB010000008">
    <property type="protein sequence ID" value="MBM9506154.1"/>
    <property type="molecule type" value="Genomic_DNA"/>
</dbReference>
<protein>
    <recommendedName>
        <fullName evidence="6">Gram-positive cocci surface proteins LPxTG domain-containing protein</fullName>
    </recommendedName>
</protein>
<sequence length="217" mass="21355">MTGSVTLAAALSVPAAAAYADGNATPTPTPSVSTRPTSAADKGGGGQGPVISVRCVVTVHQNIGAGTAALMSISPTGPSVLFQGSGEKGVIPGLSLDRKHPKLLDKGFTAEILRPDSSRPQLLTNMEGGGHKASISDFPRLPQGCGFLYATSDGTSAGPAPAGPHQTEVVPRGAVAAGYQAPDGGHGTLLAVGGSAAALGAAGIAFVAVRRRASANR</sequence>
<organism evidence="4 5">
    <name type="scientific">Actinacidiphila acididurans</name>
    <dbReference type="NCBI Taxonomy" id="2784346"/>
    <lineage>
        <taxon>Bacteria</taxon>
        <taxon>Bacillati</taxon>
        <taxon>Actinomycetota</taxon>
        <taxon>Actinomycetes</taxon>
        <taxon>Kitasatosporales</taxon>
        <taxon>Streptomycetaceae</taxon>
        <taxon>Actinacidiphila</taxon>
    </lineage>
</organism>
<accession>A0ABS2TS42</accession>
<feature type="chain" id="PRO_5046306474" description="Gram-positive cocci surface proteins LPxTG domain-containing protein" evidence="3">
    <location>
        <begin position="21"/>
        <end position="217"/>
    </location>
</feature>
<dbReference type="Proteomes" id="UP000749040">
    <property type="component" value="Unassembled WGS sequence"/>
</dbReference>
<keyword evidence="2" id="KW-0812">Transmembrane</keyword>
<evidence type="ECO:0000256" key="2">
    <source>
        <dbReference type="SAM" id="Phobius"/>
    </source>
</evidence>
<dbReference type="RefSeq" id="WP_205358020.1">
    <property type="nucleotide sequence ID" value="NZ_JADKYB010000008.1"/>
</dbReference>
<evidence type="ECO:0000313" key="4">
    <source>
        <dbReference type="EMBL" id="MBM9506154.1"/>
    </source>
</evidence>
<name>A0ABS2TS42_9ACTN</name>
<feature type="signal peptide" evidence="3">
    <location>
        <begin position="1"/>
        <end position="20"/>
    </location>
</feature>
<gene>
    <name evidence="4" type="ORF">ITX44_16660</name>
</gene>
<feature type="transmembrane region" description="Helical" evidence="2">
    <location>
        <begin position="189"/>
        <end position="209"/>
    </location>
</feature>